<feature type="domain" description="CSC1/OSCA1-like N-terminal transmembrane" evidence="11">
    <location>
        <begin position="29"/>
        <end position="176"/>
    </location>
</feature>
<keyword evidence="6 8" id="KW-0472">Membrane</keyword>
<feature type="domain" description="10TM putative phosphate transporter extracellular tail" evidence="10">
    <location>
        <begin position="772"/>
        <end position="858"/>
    </location>
</feature>
<feature type="region of interest" description="Disordered" evidence="7">
    <location>
        <begin position="707"/>
        <end position="761"/>
    </location>
</feature>
<name>A0A642VE09_9ASCO</name>
<feature type="transmembrane region" description="Helical" evidence="8">
    <location>
        <begin position="390"/>
        <end position="417"/>
    </location>
</feature>
<evidence type="ECO:0000259" key="9">
    <source>
        <dbReference type="Pfam" id="PF02714"/>
    </source>
</evidence>
<feature type="region of interest" description="Disordered" evidence="7">
    <location>
        <begin position="1"/>
        <end position="21"/>
    </location>
</feature>
<sequence length="881" mass="98341">MAKNNASTAKANKTTTMAGNTDTSKSGVGAAAVFNIAVFAIFVIGFLFLRPKCRRVYQPRSTVKSVSRRNRPKPLSPGIFGWFKDLVTRPESLILRDAGLDGYFFLRYLRFLFLICIVAMICLYPVLLPVNATGGNGMDGFDLLSFSNVKNPNRYYAHVLLGWIFFGFVLFSLYRELVYYTAVRQAVLTSPAYANLISSRSILIGTVPKEYLSENAIASLFNGVKHVFINRKYGDLTDKVKERAKLSGKLESAEVKLLKTAVKNRLTSEKKKKLTPIEGEDINDYVPQKKRPTHKLKPIIGKKVDTIDYAPEKIEELNAEIEDLQRSHKTFSPQNSAFVVFHSQEAAEVAVQTLCHHRAFQMCPRYIGVRPDDVIWPNLRLFWWERCIRTVGAIAAITALVIFWAVPVAFVGALSNIRSLMDKLPWLSFLDNLPDPLFGLVSSLLPTVLLAVLMMLLPIFIRLMAKVSGCVSNTQVEYWTQNAYFAFQVVQVFLVTTLSSGATAVVTQIIDQPSSAMDLLAENLPKASSFYISYFLLQGFLACGGMLLQIVTLIVFYAMSNLLDSTPRQKWNRYSVLVGPGWGTVFPVYANLGVIAITYSVISPIVIGFAALTFGLIYLGFLHNLMFIQLPTNGRGVFYARAIYQTFTGLYLAEVCLLGLFVVAKSWGPIVLQAIFLGFTVFVQINMQNAFEPLQNNLPRELMRDSSAKSVSSTYEEERGSSEHTGTHEKSLKKNMTASSRGDDPESEAAGPHGKVPLAGAAGKQMGAATRYFKPHVYLTPEKIQNDFLPSAFHDPTPDLTEEEEEVAYNHPSVNDPRPMVWMPRDPYGLSAIEVSKVRQHGVPCSDEGSWFEINEKKKKANIVTTHDAAQVPIWKEDKDY</sequence>
<dbReference type="GO" id="GO:0005227">
    <property type="term" value="F:calcium-activated cation channel activity"/>
    <property type="evidence" value="ECO:0007669"/>
    <property type="project" value="InterPro"/>
</dbReference>
<feature type="transmembrane region" description="Helical" evidence="8">
    <location>
        <begin position="530"/>
        <end position="559"/>
    </location>
</feature>
<dbReference type="Proteomes" id="UP000761534">
    <property type="component" value="Unassembled WGS sequence"/>
</dbReference>
<dbReference type="Pfam" id="PF13967">
    <property type="entry name" value="RSN1_TM"/>
    <property type="match status" value="1"/>
</dbReference>
<dbReference type="OrthoDB" id="1076608at2759"/>
<feature type="transmembrane region" description="Helical" evidence="8">
    <location>
        <begin position="108"/>
        <end position="128"/>
    </location>
</feature>
<evidence type="ECO:0000256" key="6">
    <source>
        <dbReference type="ARBA" id="ARBA00023136"/>
    </source>
</evidence>
<dbReference type="InterPro" id="IPR032880">
    <property type="entry name" value="CSC1/OSCA1-like_N"/>
</dbReference>
<dbReference type="InterPro" id="IPR027815">
    <property type="entry name" value="CSC1/OSCA1-like_cyt"/>
</dbReference>
<feature type="compositionally biased region" description="Basic and acidic residues" evidence="7">
    <location>
        <begin position="716"/>
        <end position="732"/>
    </location>
</feature>
<evidence type="ECO:0000256" key="5">
    <source>
        <dbReference type="ARBA" id="ARBA00022989"/>
    </source>
</evidence>
<evidence type="ECO:0000256" key="1">
    <source>
        <dbReference type="ARBA" id="ARBA00004141"/>
    </source>
</evidence>
<feature type="transmembrane region" description="Helical" evidence="8">
    <location>
        <begin position="571"/>
        <end position="590"/>
    </location>
</feature>
<feature type="transmembrane region" description="Helical" evidence="8">
    <location>
        <begin position="482"/>
        <end position="510"/>
    </location>
</feature>
<evidence type="ECO:0000313" key="14">
    <source>
        <dbReference type="Proteomes" id="UP000761534"/>
    </source>
</evidence>
<comment type="similarity">
    <text evidence="2">Belongs to the CSC1 (TC 1.A.17) family.</text>
</comment>
<feature type="transmembrane region" description="Helical" evidence="8">
    <location>
        <begin position="437"/>
        <end position="461"/>
    </location>
</feature>
<accession>A0A642VE09</accession>
<evidence type="ECO:0000256" key="8">
    <source>
        <dbReference type="SAM" id="Phobius"/>
    </source>
</evidence>
<keyword evidence="3" id="KW-0813">Transport</keyword>
<keyword evidence="14" id="KW-1185">Reference proteome</keyword>
<comment type="caution">
    <text evidence="13">The sequence shown here is derived from an EMBL/GenBank/DDBJ whole genome shotgun (WGS) entry which is preliminary data.</text>
</comment>
<gene>
    <name evidence="13" type="ORF">TRICI_000217</name>
</gene>
<evidence type="ECO:0008006" key="15">
    <source>
        <dbReference type="Google" id="ProtNLM"/>
    </source>
</evidence>
<dbReference type="PANTHER" id="PTHR13018">
    <property type="entry name" value="PROBABLE MEMBRANE PROTEIN DUF221-RELATED"/>
    <property type="match status" value="1"/>
</dbReference>
<feature type="domain" description="CSC1/OSCA1-like cytosolic" evidence="12">
    <location>
        <begin position="199"/>
        <end position="378"/>
    </location>
</feature>
<reference evidence="13" key="1">
    <citation type="journal article" date="2019" name="G3 (Bethesda)">
        <title>Genome Assemblies of Two Rare Opportunistic Yeast Pathogens: Diutina rugosa (syn. Candida rugosa) and Trichomonascus ciferrii (syn. Candida ciferrii).</title>
        <authorList>
            <person name="Mixao V."/>
            <person name="Saus E."/>
            <person name="Hansen A.P."/>
            <person name="Lass-Florl C."/>
            <person name="Gabaldon T."/>
        </authorList>
    </citation>
    <scope>NUCLEOTIDE SEQUENCE</scope>
    <source>
        <strain evidence="13">CBS 4856</strain>
    </source>
</reference>
<evidence type="ECO:0000313" key="13">
    <source>
        <dbReference type="EMBL" id="KAA8917616.1"/>
    </source>
</evidence>
<feature type="transmembrane region" description="Helical" evidence="8">
    <location>
        <begin position="642"/>
        <end position="664"/>
    </location>
</feature>
<feature type="domain" description="CSC1/OSCA1-like 7TM region" evidence="9">
    <location>
        <begin position="391"/>
        <end position="661"/>
    </location>
</feature>
<evidence type="ECO:0000256" key="2">
    <source>
        <dbReference type="ARBA" id="ARBA00007779"/>
    </source>
</evidence>
<dbReference type="AlphaFoldDB" id="A0A642VE09"/>
<dbReference type="Pfam" id="PF12621">
    <property type="entry name" value="PHM7_ext"/>
    <property type="match status" value="1"/>
</dbReference>
<keyword evidence="5 8" id="KW-1133">Transmembrane helix</keyword>
<feature type="transmembrane region" description="Helical" evidence="8">
    <location>
        <begin position="155"/>
        <end position="174"/>
    </location>
</feature>
<dbReference type="GO" id="GO:0005886">
    <property type="term" value="C:plasma membrane"/>
    <property type="evidence" value="ECO:0007669"/>
    <property type="project" value="TreeGrafter"/>
</dbReference>
<dbReference type="VEuPathDB" id="FungiDB:TRICI_000217"/>
<comment type="subcellular location">
    <subcellularLocation>
        <location evidence="1">Membrane</location>
        <topology evidence="1">Multi-pass membrane protein</topology>
    </subcellularLocation>
</comment>
<evidence type="ECO:0000256" key="7">
    <source>
        <dbReference type="SAM" id="MobiDB-lite"/>
    </source>
</evidence>
<evidence type="ECO:0000256" key="4">
    <source>
        <dbReference type="ARBA" id="ARBA00022692"/>
    </source>
</evidence>
<evidence type="ECO:0000259" key="12">
    <source>
        <dbReference type="Pfam" id="PF14703"/>
    </source>
</evidence>
<protein>
    <recommendedName>
        <fullName evidence="15">DUF221-domain-containing protein</fullName>
    </recommendedName>
</protein>
<dbReference type="Pfam" id="PF02714">
    <property type="entry name" value="RSN1_7TM"/>
    <property type="match status" value="1"/>
</dbReference>
<dbReference type="Pfam" id="PF14703">
    <property type="entry name" value="PHM7_cyt"/>
    <property type="match status" value="1"/>
</dbReference>
<dbReference type="InterPro" id="IPR045122">
    <property type="entry name" value="Csc1-like"/>
</dbReference>
<feature type="transmembrane region" description="Helical" evidence="8">
    <location>
        <begin position="27"/>
        <end position="49"/>
    </location>
</feature>
<feature type="transmembrane region" description="Helical" evidence="8">
    <location>
        <begin position="596"/>
        <end position="621"/>
    </location>
</feature>
<proteinExistence type="inferred from homology"/>
<dbReference type="EMBL" id="SWFS01000024">
    <property type="protein sequence ID" value="KAA8917616.1"/>
    <property type="molecule type" value="Genomic_DNA"/>
</dbReference>
<evidence type="ECO:0000256" key="3">
    <source>
        <dbReference type="ARBA" id="ARBA00022448"/>
    </source>
</evidence>
<dbReference type="InterPro" id="IPR003864">
    <property type="entry name" value="CSC1/OSCA1-like_7TM"/>
</dbReference>
<organism evidence="13 14">
    <name type="scientific">Trichomonascus ciferrii</name>
    <dbReference type="NCBI Taxonomy" id="44093"/>
    <lineage>
        <taxon>Eukaryota</taxon>
        <taxon>Fungi</taxon>
        <taxon>Dikarya</taxon>
        <taxon>Ascomycota</taxon>
        <taxon>Saccharomycotina</taxon>
        <taxon>Dipodascomycetes</taxon>
        <taxon>Dipodascales</taxon>
        <taxon>Trichomonascaceae</taxon>
        <taxon>Trichomonascus</taxon>
        <taxon>Trichomonascus ciferrii complex</taxon>
    </lineage>
</organism>
<evidence type="ECO:0000259" key="10">
    <source>
        <dbReference type="Pfam" id="PF12621"/>
    </source>
</evidence>
<dbReference type="InterPro" id="IPR022257">
    <property type="entry name" value="PHM7_ext"/>
</dbReference>
<keyword evidence="4 8" id="KW-0812">Transmembrane</keyword>
<evidence type="ECO:0000259" key="11">
    <source>
        <dbReference type="Pfam" id="PF13967"/>
    </source>
</evidence>
<dbReference type="PANTHER" id="PTHR13018:SF26">
    <property type="entry name" value="DOMAIN PROTEIN, PUTATIVE (AFU_ORTHOLOGUE AFUA_5G10920)-RELATED"/>
    <property type="match status" value="1"/>
</dbReference>